<feature type="transmembrane region" description="Helical" evidence="10">
    <location>
        <begin position="124"/>
        <end position="148"/>
    </location>
</feature>
<evidence type="ECO:0000256" key="4">
    <source>
        <dbReference type="ARBA" id="ARBA00022618"/>
    </source>
</evidence>
<dbReference type="InterPro" id="IPR002898">
    <property type="entry name" value="MotA_ExbB_proton_chnl"/>
</dbReference>
<evidence type="ECO:0000256" key="5">
    <source>
        <dbReference type="ARBA" id="ARBA00022692"/>
    </source>
</evidence>
<dbReference type="GO" id="GO:0051301">
    <property type="term" value="P:cell division"/>
    <property type="evidence" value="ECO:0007669"/>
    <property type="project" value="UniProtKB-KW"/>
</dbReference>
<evidence type="ECO:0000256" key="2">
    <source>
        <dbReference type="ARBA" id="ARBA00022475"/>
    </source>
</evidence>
<evidence type="ECO:0000259" key="11">
    <source>
        <dbReference type="Pfam" id="PF01618"/>
    </source>
</evidence>
<protein>
    <submittedName>
        <fullName evidence="12">Tol-Pal system subunit TolQ</fullName>
    </submittedName>
</protein>
<keyword evidence="6 10" id="KW-1133">Transmembrane helix</keyword>
<dbReference type="GO" id="GO:0017038">
    <property type="term" value="P:protein import"/>
    <property type="evidence" value="ECO:0007669"/>
    <property type="project" value="TreeGrafter"/>
</dbReference>
<sequence>MPESHSGILALLSQAGPVVLFVLGILIFFSVVSWAIIFQKFTFVRKSMQESKAFLDTFFQSQGVERIFAESENYRDASLAKVFRAAYIEYRALGENPGTGEARARIARAVKREGNLEVKRLSQLVPFLATVGNTAPFIGLFGTVWGIMDAFQNIGMVQSASLAVVAPGISEALVATAAGLAAAIPAVMGYNYLSLQVGIIERDIEEFSPEFTAVCIPNQPQD</sequence>
<evidence type="ECO:0000256" key="1">
    <source>
        <dbReference type="ARBA" id="ARBA00004651"/>
    </source>
</evidence>
<name>A0A165LC94_PELLU</name>
<keyword evidence="3" id="KW-0997">Cell inner membrane</keyword>
<comment type="caution">
    <text evidence="12">The sequence shown here is derived from an EMBL/GenBank/DDBJ whole genome shotgun (WGS) entry which is preliminary data.</text>
</comment>
<comment type="subcellular location">
    <subcellularLocation>
        <location evidence="1">Cell membrane</location>
        <topology evidence="1">Multi-pass membrane protein</topology>
    </subcellularLocation>
    <subcellularLocation>
        <location evidence="9">Membrane</location>
        <topology evidence="9">Multi-pass membrane protein</topology>
    </subcellularLocation>
</comment>
<dbReference type="RefSeq" id="WP_303682021.1">
    <property type="nucleotide sequence ID" value="NZ_LVWG01000033.1"/>
</dbReference>
<evidence type="ECO:0000313" key="12">
    <source>
        <dbReference type="EMBL" id="KZK73844.1"/>
    </source>
</evidence>
<accession>A0A165LC94</accession>
<evidence type="ECO:0000313" key="13">
    <source>
        <dbReference type="Proteomes" id="UP000076481"/>
    </source>
</evidence>
<feature type="domain" description="MotA/TolQ/ExbB proton channel" evidence="11">
    <location>
        <begin position="92"/>
        <end position="205"/>
    </location>
</feature>
<evidence type="ECO:0000256" key="3">
    <source>
        <dbReference type="ARBA" id="ARBA00022519"/>
    </source>
</evidence>
<keyword evidence="4" id="KW-0132">Cell division</keyword>
<keyword evidence="7 10" id="KW-0472">Membrane</keyword>
<keyword evidence="9" id="KW-0813">Transport</keyword>
<dbReference type="PANTHER" id="PTHR30625:SF3">
    <property type="entry name" value="TOL-PAL SYSTEM PROTEIN TOLQ"/>
    <property type="match status" value="1"/>
</dbReference>
<dbReference type="Proteomes" id="UP000076481">
    <property type="component" value="Unassembled WGS sequence"/>
</dbReference>
<feature type="transmembrane region" description="Helical" evidence="10">
    <location>
        <begin position="168"/>
        <end position="193"/>
    </location>
</feature>
<evidence type="ECO:0000256" key="10">
    <source>
        <dbReference type="SAM" id="Phobius"/>
    </source>
</evidence>
<proteinExistence type="inferred from homology"/>
<dbReference type="NCBIfam" id="TIGR02796">
    <property type="entry name" value="tolQ"/>
    <property type="match status" value="1"/>
</dbReference>
<dbReference type="InterPro" id="IPR014163">
    <property type="entry name" value="Tol-Pal_TolQ"/>
</dbReference>
<reference evidence="12 13" key="1">
    <citation type="submission" date="2016-03" db="EMBL/GenBank/DDBJ databases">
        <title>Speciation and ecological success in dimly lit waters: horizontal gene transfer in a green sulfur bacteria bloom unveiled by metagenomic assembly.</title>
        <authorList>
            <person name="Llorens-Mares T."/>
            <person name="Liu Z."/>
            <person name="Allen L.Z."/>
            <person name="Rusch D.B."/>
            <person name="Craig M.T."/>
            <person name="Dupont C.L."/>
            <person name="Bryant D.A."/>
            <person name="Casamayor E.O."/>
        </authorList>
    </citation>
    <scope>NUCLEOTIDE SEQUENCE [LARGE SCALE GENOMIC DNA]</scope>
    <source>
        <strain evidence="12">CIII</strain>
    </source>
</reference>
<gene>
    <name evidence="12" type="ORF">A3K90_03355</name>
</gene>
<evidence type="ECO:0000256" key="8">
    <source>
        <dbReference type="ARBA" id="ARBA00023306"/>
    </source>
</evidence>
<evidence type="ECO:0000256" key="9">
    <source>
        <dbReference type="RuleBase" id="RU004057"/>
    </source>
</evidence>
<keyword evidence="9" id="KW-0653">Protein transport</keyword>
<dbReference type="GO" id="GO:0005886">
    <property type="term" value="C:plasma membrane"/>
    <property type="evidence" value="ECO:0007669"/>
    <property type="project" value="UniProtKB-SubCell"/>
</dbReference>
<dbReference type="PANTHER" id="PTHR30625">
    <property type="entry name" value="PROTEIN TOLQ"/>
    <property type="match status" value="1"/>
</dbReference>
<dbReference type="AlphaFoldDB" id="A0A165LC94"/>
<evidence type="ECO:0000256" key="7">
    <source>
        <dbReference type="ARBA" id="ARBA00023136"/>
    </source>
</evidence>
<feature type="transmembrane region" description="Helical" evidence="10">
    <location>
        <begin position="18"/>
        <end position="38"/>
    </location>
</feature>
<keyword evidence="8" id="KW-0131">Cell cycle</keyword>
<dbReference type="InterPro" id="IPR050790">
    <property type="entry name" value="ExbB/TolQ_transport"/>
</dbReference>
<keyword evidence="5 10" id="KW-0812">Transmembrane</keyword>
<dbReference type="GO" id="GO:0043213">
    <property type="term" value="P:bacteriocin transport"/>
    <property type="evidence" value="ECO:0007669"/>
    <property type="project" value="InterPro"/>
</dbReference>
<evidence type="ECO:0000256" key="6">
    <source>
        <dbReference type="ARBA" id="ARBA00022989"/>
    </source>
</evidence>
<organism evidence="12 13">
    <name type="scientific">Pelodictyon luteolum</name>
    <dbReference type="NCBI Taxonomy" id="1100"/>
    <lineage>
        <taxon>Bacteria</taxon>
        <taxon>Pseudomonadati</taxon>
        <taxon>Chlorobiota</taxon>
        <taxon>Chlorobiia</taxon>
        <taxon>Chlorobiales</taxon>
        <taxon>Chlorobiaceae</taxon>
        <taxon>Chlorobium/Pelodictyon group</taxon>
        <taxon>Pelodictyon</taxon>
    </lineage>
</organism>
<keyword evidence="2" id="KW-1003">Cell membrane</keyword>
<dbReference type="EMBL" id="LVWG01000033">
    <property type="protein sequence ID" value="KZK73844.1"/>
    <property type="molecule type" value="Genomic_DNA"/>
</dbReference>
<comment type="similarity">
    <text evidence="9">Belongs to the exbB/tolQ family.</text>
</comment>
<dbReference type="Pfam" id="PF01618">
    <property type="entry name" value="MotA_ExbB"/>
    <property type="match status" value="1"/>
</dbReference>